<dbReference type="Proteomes" id="UP000193411">
    <property type="component" value="Unassembled WGS sequence"/>
</dbReference>
<dbReference type="EMBL" id="MCFL01000007">
    <property type="protein sequence ID" value="ORZ39003.1"/>
    <property type="molecule type" value="Genomic_DNA"/>
</dbReference>
<comment type="caution">
    <text evidence="2">The sequence shown here is derived from an EMBL/GenBank/DDBJ whole genome shotgun (WGS) entry which is preliminary data.</text>
</comment>
<name>A0A1Y2HZ56_9FUNG</name>
<feature type="compositionally biased region" description="Polar residues" evidence="1">
    <location>
        <begin position="24"/>
        <end position="34"/>
    </location>
</feature>
<evidence type="ECO:0000313" key="3">
    <source>
        <dbReference type="Proteomes" id="UP000193411"/>
    </source>
</evidence>
<gene>
    <name evidence="2" type="ORF">BCR44DRAFT_1497055</name>
</gene>
<protein>
    <submittedName>
        <fullName evidence="2">Uncharacterized protein</fullName>
    </submittedName>
</protein>
<sequence>MIASSSQFAILDALIKQDQDTRAARNNPQHQQITPLPHRAPDHVHVGRRTAASADSLDHDYGDPRLHAGTAVGGAKAVGAALGSPLHPNDRVGGGRVQRPAESRGPPAIAGTGAAATATTLCARFQ</sequence>
<accession>A0A1Y2HZ56</accession>
<keyword evidence="3" id="KW-1185">Reference proteome</keyword>
<dbReference type="AlphaFoldDB" id="A0A1Y2HZ56"/>
<organism evidence="2 3">
    <name type="scientific">Catenaria anguillulae PL171</name>
    <dbReference type="NCBI Taxonomy" id="765915"/>
    <lineage>
        <taxon>Eukaryota</taxon>
        <taxon>Fungi</taxon>
        <taxon>Fungi incertae sedis</taxon>
        <taxon>Blastocladiomycota</taxon>
        <taxon>Blastocladiomycetes</taxon>
        <taxon>Blastocladiales</taxon>
        <taxon>Catenariaceae</taxon>
        <taxon>Catenaria</taxon>
    </lineage>
</organism>
<reference evidence="2 3" key="1">
    <citation type="submission" date="2016-07" db="EMBL/GenBank/DDBJ databases">
        <title>Pervasive Adenine N6-methylation of Active Genes in Fungi.</title>
        <authorList>
            <consortium name="DOE Joint Genome Institute"/>
            <person name="Mondo S.J."/>
            <person name="Dannebaum R.O."/>
            <person name="Kuo R.C."/>
            <person name="Labutti K."/>
            <person name="Haridas S."/>
            <person name="Kuo A."/>
            <person name="Salamov A."/>
            <person name="Ahrendt S.R."/>
            <person name="Lipzen A."/>
            <person name="Sullivan W."/>
            <person name="Andreopoulos W.B."/>
            <person name="Clum A."/>
            <person name="Lindquist E."/>
            <person name="Daum C."/>
            <person name="Ramamoorthy G.K."/>
            <person name="Gryganskyi A."/>
            <person name="Culley D."/>
            <person name="Magnuson J.K."/>
            <person name="James T.Y."/>
            <person name="O'Malley M.A."/>
            <person name="Stajich J.E."/>
            <person name="Spatafora J.W."/>
            <person name="Visel A."/>
            <person name="Grigoriev I.V."/>
        </authorList>
    </citation>
    <scope>NUCLEOTIDE SEQUENCE [LARGE SCALE GENOMIC DNA]</scope>
    <source>
        <strain evidence="2 3">PL171</strain>
    </source>
</reference>
<feature type="region of interest" description="Disordered" evidence="1">
    <location>
        <begin position="80"/>
        <end position="114"/>
    </location>
</feature>
<feature type="region of interest" description="Disordered" evidence="1">
    <location>
        <begin position="19"/>
        <end position="42"/>
    </location>
</feature>
<proteinExistence type="predicted"/>
<evidence type="ECO:0000256" key="1">
    <source>
        <dbReference type="SAM" id="MobiDB-lite"/>
    </source>
</evidence>
<evidence type="ECO:0000313" key="2">
    <source>
        <dbReference type="EMBL" id="ORZ39003.1"/>
    </source>
</evidence>